<dbReference type="STRING" id="410332.SAMN04488550_4395"/>
<accession>M3UIJ4</accession>
<keyword evidence="4" id="KW-1185">Reference proteome</keyword>
<dbReference type="AlphaFoldDB" id="M3UIJ4"/>
<feature type="transmembrane region" description="Helical" evidence="2">
    <location>
        <begin position="133"/>
        <end position="153"/>
    </location>
</feature>
<gene>
    <name evidence="3" type="ORF">GM1_008_00070</name>
</gene>
<evidence type="ECO:0000256" key="1">
    <source>
        <dbReference type="SAM" id="MobiDB-lite"/>
    </source>
</evidence>
<sequence>MDNYPSPIRRLGLSRLAAAAVVATSGFVFPWFTARGDSRTIEWKLTGTSVITENGEQTSSWYPPILAVAVAIAFFAGRYLTKRGDRRPAESASLQVAISGATLLTVIAASFAARTMLVAGPDARFSADMTTSMAPAAFITAAVGLTLLVVGAVEHRRAVTALGSRDPFRRPPARRVEVALYLLLLTASVAVIAALPTAVHSIDGSSVAESDGLTGSVVGTGTLPDGTASTMFDGWSATPVLLVMLMLIGAISCVHDKKLQGALAGLRPTGSVPWGVSGLLLILTAVVGFLAATLWALDPTDVGVDFTTKPGLAVWATGAIGAVMFGIAVATRLPRLQLALTARPTTDLEPGRPFSPELVDAAHRINTCATALIDESVYAYRGTEVSGRFLPVVDVAAVVWAVEDLAERDPAIADSIDRYGTEAVVDAIATLASGHDAERLRLRWSMSEQFLEELASVAPTTMFRIFELSGVGRPTHTPDEVGDAAIIMSKDSGIQSDELPPIERVSAIPDGDDLIVAYLLTDRTPDNGVRFTSVAVRVSADTKMTTRMFRSIAGSAAIRYAAAGFGSLTWSEWSTRPEFRAGAAPTTEFELKSRLVDFWRHVALEPVDDDAAELPTRDDQPVVLPVEPE</sequence>
<keyword evidence="2" id="KW-0472">Membrane</keyword>
<protein>
    <submittedName>
        <fullName evidence="3">Uncharacterized protein</fullName>
    </submittedName>
</protein>
<feature type="transmembrane region" description="Helical" evidence="2">
    <location>
        <begin position="178"/>
        <end position="199"/>
    </location>
</feature>
<feature type="transmembrane region" description="Helical" evidence="2">
    <location>
        <begin position="274"/>
        <end position="297"/>
    </location>
</feature>
<keyword evidence="2" id="KW-1133">Transmembrane helix</keyword>
<reference evidence="3 4" key="1">
    <citation type="submission" date="2013-02" db="EMBL/GenBank/DDBJ databases">
        <title>Whole genome shotgun sequence of Gordonia malaquae NBRC 108250.</title>
        <authorList>
            <person name="Yoshida I."/>
            <person name="Hosoyama A."/>
            <person name="Tsuchikane K."/>
            <person name="Ando Y."/>
            <person name="Baba S."/>
            <person name="Ohji S."/>
            <person name="Hamada M."/>
            <person name="Tamura T."/>
            <person name="Yamazoe A."/>
            <person name="Yamazaki S."/>
            <person name="Fujita N."/>
        </authorList>
    </citation>
    <scope>NUCLEOTIDE SEQUENCE [LARGE SCALE GENOMIC DNA]</scope>
    <source>
        <strain evidence="3 4">NBRC 108250</strain>
    </source>
</reference>
<feature type="region of interest" description="Disordered" evidence="1">
    <location>
        <begin position="610"/>
        <end position="629"/>
    </location>
</feature>
<evidence type="ECO:0000313" key="4">
    <source>
        <dbReference type="Proteomes" id="UP000035009"/>
    </source>
</evidence>
<keyword evidence="2" id="KW-0812">Transmembrane</keyword>
<evidence type="ECO:0000313" key="3">
    <source>
        <dbReference type="EMBL" id="GAC79245.1"/>
    </source>
</evidence>
<comment type="caution">
    <text evidence="3">The sequence shown here is derived from an EMBL/GenBank/DDBJ whole genome shotgun (WGS) entry which is preliminary data.</text>
</comment>
<feature type="transmembrane region" description="Helical" evidence="2">
    <location>
        <begin position="61"/>
        <end position="80"/>
    </location>
</feature>
<proteinExistence type="predicted"/>
<feature type="transmembrane region" description="Helical" evidence="2">
    <location>
        <begin position="12"/>
        <end position="32"/>
    </location>
</feature>
<name>M3UIJ4_GORML</name>
<dbReference type="EMBL" id="BAOP01000008">
    <property type="protein sequence ID" value="GAC79245.1"/>
    <property type="molecule type" value="Genomic_DNA"/>
</dbReference>
<feature type="transmembrane region" description="Helical" evidence="2">
    <location>
        <begin position="92"/>
        <end position="113"/>
    </location>
</feature>
<evidence type="ECO:0000256" key="2">
    <source>
        <dbReference type="SAM" id="Phobius"/>
    </source>
</evidence>
<feature type="transmembrane region" description="Helical" evidence="2">
    <location>
        <begin position="312"/>
        <end position="333"/>
    </location>
</feature>
<feature type="transmembrane region" description="Helical" evidence="2">
    <location>
        <begin position="234"/>
        <end position="254"/>
    </location>
</feature>
<dbReference type="Proteomes" id="UP000035009">
    <property type="component" value="Unassembled WGS sequence"/>
</dbReference>
<organism evidence="3 4">
    <name type="scientific">Gordonia malaquae NBRC 108250</name>
    <dbReference type="NCBI Taxonomy" id="1223542"/>
    <lineage>
        <taxon>Bacteria</taxon>
        <taxon>Bacillati</taxon>
        <taxon>Actinomycetota</taxon>
        <taxon>Actinomycetes</taxon>
        <taxon>Mycobacteriales</taxon>
        <taxon>Gordoniaceae</taxon>
        <taxon>Gordonia</taxon>
    </lineage>
</organism>